<dbReference type="Pfam" id="PF03403">
    <property type="entry name" value="PAF-AH_p_II"/>
    <property type="match status" value="1"/>
</dbReference>
<evidence type="ECO:0000313" key="9">
    <source>
        <dbReference type="Proteomes" id="UP000562929"/>
    </source>
</evidence>
<dbReference type="EC" id="3.1.1.47" evidence="4"/>
<dbReference type="GO" id="GO:0016042">
    <property type="term" value="P:lipid catabolic process"/>
    <property type="evidence" value="ECO:0007669"/>
    <property type="project" value="UniProtKB-KW"/>
</dbReference>
<reference evidence="8 9" key="1">
    <citation type="journal article" date="2020" name="G3 (Bethesda)">
        <title>Genetic Underpinnings of Host Manipulation by Ophiocordyceps as Revealed by Comparative Transcriptomics.</title>
        <authorList>
            <person name="Will I."/>
            <person name="Das B."/>
            <person name="Trinh T."/>
            <person name="Brachmann A."/>
            <person name="Ohm R.A."/>
            <person name="de Bekker C."/>
        </authorList>
    </citation>
    <scope>NUCLEOTIDE SEQUENCE [LARGE SCALE GENOMIC DNA]</scope>
    <source>
        <strain evidence="8 9">EC05</strain>
    </source>
</reference>
<dbReference type="OrthoDB" id="2363873at2759"/>
<accession>A0A8H4Q5S8</accession>
<keyword evidence="2 4" id="KW-0442">Lipid degradation</keyword>
<evidence type="ECO:0000256" key="1">
    <source>
        <dbReference type="ARBA" id="ARBA00022801"/>
    </source>
</evidence>
<dbReference type="PANTHER" id="PTHR10272:SF11">
    <property type="entry name" value="PHOSPHOLIPASE-RELATED"/>
    <property type="match status" value="1"/>
</dbReference>
<organism evidence="8 9">
    <name type="scientific">Ophiocordyceps camponoti-floridani</name>
    <dbReference type="NCBI Taxonomy" id="2030778"/>
    <lineage>
        <taxon>Eukaryota</taxon>
        <taxon>Fungi</taxon>
        <taxon>Dikarya</taxon>
        <taxon>Ascomycota</taxon>
        <taxon>Pezizomycotina</taxon>
        <taxon>Sordariomycetes</taxon>
        <taxon>Hypocreomycetidae</taxon>
        <taxon>Hypocreales</taxon>
        <taxon>Ophiocordycipitaceae</taxon>
        <taxon>Ophiocordyceps</taxon>
    </lineage>
</organism>
<dbReference type="InterPro" id="IPR016715">
    <property type="entry name" value="PAF_acetylhydro_eukaryote"/>
</dbReference>
<feature type="transmembrane region" description="Helical" evidence="7">
    <location>
        <begin position="50"/>
        <end position="72"/>
    </location>
</feature>
<feature type="active site" description="Charge relay system" evidence="5">
    <location>
        <position position="396"/>
    </location>
</feature>
<dbReference type="GO" id="GO:0003847">
    <property type="term" value="F:1-alkyl-2-acetylglycerophosphocholine esterase activity"/>
    <property type="evidence" value="ECO:0007669"/>
    <property type="project" value="UniProtKB-UniRule"/>
</dbReference>
<evidence type="ECO:0000256" key="5">
    <source>
        <dbReference type="PIRSR" id="PIRSR018169-1"/>
    </source>
</evidence>
<sequence length="509" mass="55057">MPPNETPSLELDSLDSLSDADLGPDSPLAVRPKWMPSPPSRSGRRIFTRLRLVTALASLIIFHLVVCLLRAIPPFARPLPPYSGRYAVGSVDIEAPLPDAPRRVASVFDLDSVLFTLYYPSEASVSSVRLRPWLDRPIGPTARGFARLIGLDIFPVRWLFSSVLWVLAGPVRIPAAVDAPLLASDGDRLPVIVFSHGMASSRTDYTAYIGELASRGFVVAAVEHRDGSCPGSVIAPHRPVLALPGPAYLRPNLTRSAFKRAQMAVRTAEMLDTIRVLRALNAGRGPDIMAANPRHEGLHLSSFRDRLALKDRLALAGHSMGATAVLQAESGPLSPPHDAEDGLAGPLLVLHSAAWSRPSSSLFYGRPHFDAVRDFVAASLRRSSSAWFLTGLDTAHPSISDAPLLEPMLLRLATGFRLRDPLASTRRHANLSAEFLGLSAGHANRPTRPPSSGSLLAESVTHPSFDHWLSRERSLSFPHDLASQWEIHVSPAAAADDDDEPGKIPNDQA</sequence>
<keyword evidence="9" id="KW-1185">Reference proteome</keyword>
<dbReference type="InterPro" id="IPR029058">
    <property type="entry name" value="AB_hydrolase_fold"/>
</dbReference>
<dbReference type="SUPFAM" id="SSF53474">
    <property type="entry name" value="alpha/beta-Hydrolases"/>
    <property type="match status" value="1"/>
</dbReference>
<evidence type="ECO:0000313" key="8">
    <source>
        <dbReference type="EMBL" id="KAF4587190.1"/>
    </source>
</evidence>
<keyword evidence="7" id="KW-1133">Transmembrane helix</keyword>
<protein>
    <recommendedName>
        <fullName evidence="4">Putative phospholipase</fullName>
        <ecNumber evidence="4">3.1.1.47</ecNumber>
    </recommendedName>
</protein>
<feature type="region of interest" description="Disordered" evidence="6">
    <location>
        <begin position="488"/>
        <end position="509"/>
    </location>
</feature>
<evidence type="ECO:0000256" key="4">
    <source>
        <dbReference type="PIRNR" id="PIRNR018169"/>
    </source>
</evidence>
<feature type="active site" description="Charge relay system" evidence="5">
    <location>
        <position position="341"/>
    </location>
</feature>
<evidence type="ECO:0000256" key="6">
    <source>
        <dbReference type="SAM" id="MobiDB-lite"/>
    </source>
</evidence>
<comment type="similarity">
    <text evidence="4">Belongs to the serine esterase family.</text>
</comment>
<dbReference type="EMBL" id="JAACLJ010000004">
    <property type="protein sequence ID" value="KAF4587190.1"/>
    <property type="molecule type" value="Genomic_DNA"/>
</dbReference>
<comment type="caution">
    <text evidence="8">The sequence shown here is derived from an EMBL/GenBank/DDBJ whole genome shotgun (WGS) entry which is preliminary data.</text>
</comment>
<keyword evidence="1 4" id="KW-0378">Hydrolase</keyword>
<keyword evidence="3 4" id="KW-0443">Lipid metabolism</keyword>
<dbReference type="PIRSF" id="PIRSF018169">
    <property type="entry name" value="PAF_acetylhydrolase"/>
    <property type="match status" value="1"/>
</dbReference>
<keyword evidence="7" id="KW-0812">Transmembrane</keyword>
<evidence type="ECO:0000256" key="3">
    <source>
        <dbReference type="ARBA" id="ARBA00023098"/>
    </source>
</evidence>
<dbReference type="Proteomes" id="UP000562929">
    <property type="component" value="Unassembled WGS sequence"/>
</dbReference>
<feature type="active site" description="Nucleophile" evidence="5">
    <location>
        <position position="319"/>
    </location>
</feature>
<evidence type="ECO:0000256" key="7">
    <source>
        <dbReference type="SAM" id="Phobius"/>
    </source>
</evidence>
<gene>
    <name evidence="8" type="ORF">GQ602_003883</name>
</gene>
<proteinExistence type="inferred from homology"/>
<keyword evidence="7" id="KW-0472">Membrane</keyword>
<dbReference type="AlphaFoldDB" id="A0A8H4Q5S8"/>
<comment type="catalytic activity">
    <reaction evidence="4">
        <text>a 1-O-alkyl-2-acetyl-sn-glycero-3-phosphocholine + H2O = a 1-O-alkyl-sn-glycero-3-phosphocholine + acetate + H(+)</text>
        <dbReference type="Rhea" id="RHEA:17777"/>
        <dbReference type="ChEBI" id="CHEBI:15377"/>
        <dbReference type="ChEBI" id="CHEBI:15378"/>
        <dbReference type="ChEBI" id="CHEBI:30089"/>
        <dbReference type="ChEBI" id="CHEBI:30909"/>
        <dbReference type="ChEBI" id="CHEBI:36707"/>
        <dbReference type="EC" id="3.1.1.47"/>
    </reaction>
</comment>
<dbReference type="PANTHER" id="PTHR10272">
    <property type="entry name" value="PLATELET-ACTIVATING FACTOR ACETYLHYDROLASE"/>
    <property type="match status" value="1"/>
</dbReference>
<name>A0A8H4Q5S8_9HYPO</name>
<evidence type="ECO:0000256" key="2">
    <source>
        <dbReference type="ARBA" id="ARBA00022963"/>
    </source>
</evidence>
<dbReference type="Gene3D" id="3.40.50.1820">
    <property type="entry name" value="alpha/beta hydrolase"/>
    <property type="match status" value="1"/>
</dbReference>